<keyword evidence="2" id="KW-1185">Reference proteome</keyword>
<sequence>MKSVVHKFAALVAYLLEVQIKTRHCINEWVETISRRQNKTFHINLSNESINAIIHMTPQSRSLQHV</sequence>
<dbReference type="Proteomes" id="UP000183832">
    <property type="component" value="Unassembled WGS sequence"/>
</dbReference>
<evidence type="ECO:0000313" key="2">
    <source>
        <dbReference type="Proteomes" id="UP000183832"/>
    </source>
</evidence>
<evidence type="ECO:0000313" key="1">
    <source>
        <dbReference type="EMBL" id="CRK92322.1"/>
    </source>
</evidence>
<accession>A0A1J1HXQ1</accession>
<name>A0A1J1HXQ1_9DIPT</name>
<gene>
    <name evidence="1" type="ORF">CLUMA_CG005899</name>
</gene>
<dbReference type="AlphaFoldDB" id="A0A1J1HXQ1"/>
<proteinExistence type="predicted"/>
<protein>
    <submittedName>
        <fullName evidence="1">CLUMA_CG005899, isoform A</fullName>
    </submittedName>
</protein>
<dbReference type="EMBL" id="CVRI01000025">
    <property type="protein sequence ID" value="CRK92322.1"/>
    <property type="molecule type" value="Genomic_DNA"/>
</dbReference>
<organism evidence="1 2">
    <name type="scientific">Clunio marinus</name>
    <dbReference type="NCBI Taxonomy" id="568069"/>
    <lineage>
        <taxon>Eukaryota</taxon>
        <taxon>Metazoa</taxon>
        <taxon>Ecdysozoa</taxon>
        <taxon>Arthropoda</taxon>
        <taxon>Hexapoda</taxon>
        <taxon>Insecta</taxon>
        <taxon>Pterygota</taxon>
        <taxon>Neoptera</taxon>
        <taxon>Endopterygota</taxon>
        <taxon>Diptera</taxon>
        <taxon>Nematocera</taxon>
        <taxon>Chironomoidea</taxon>
        <taxon>Chironomidae</taxon>
        <taxon>Clunio</taxon>
    </lineage>
</organism>
<reference evidence="1 2" key="1">
    <citation type="submission" date="2015-04" db="EMBL/GenBank/DDBJ databases">
        <authorList>
            <person name="Syromyatnikov M.Y."/>
            <person name="Popov V.N."/>
        </authorList>
    </citation>
    <scope>NUCLEOTIDE SEQUENCE [LARGE SCALE GENOMIC DNA]</scope>
</reference>